<keyword evidence="3" id="KW-1185">Reference proteome</keyword>
<evidence type="ECO:0000313" key="3">
    <source>
        <dbReference type="Proteomes" id="UP001362999"/>
    </source>
</evidence>
<organism evidence="2 3">
    <name type="scientific">Favolaschia claudopus</name>
    <dbReference type="NCBI Taxonomy" id="2862362"/>
    <lineage>
        <taxon>Eukaryota</taxon>
        <taxon>Fungi</taxon>
        <taxon>Dikarya</taxon>
        <taxon>Basidiomycota</taxon>
        <taxon>Agaricomycotina</taxon>
        <taxon>Agaricomycetes</taxon>
        <taxon>Agaricomycetidae</taxon>
        <taxon>Agaricales</taxon>
        <taxon>Marasmiineae</taxon>
        <taxon>Mycenaceae</taxon>
        <taxon>Favolaschia</taxon>
    </lineage>
</organism>
<feature type="domain" description="BTB" evidence="1">
    <location>
        <begin position="26"/>
        <end position="99"/>
    </location>
</feature>
<evidence type="ECO:0000313" key="2">
    <source>
        <dbReference type="EMBL" id="KAK7025080.1"/>
    </source>
</evidence>
<sequence>MSSPPAKRKRTETSDITRSKIYFEDGNVVLEAGNTKHWRVHKGVLSHKSTVFSGMLQKLPPSPSQRIVDGCPVLALSNDHQDVEYLMKALYDPSFHCKKVLPFPIVRALIRLGRQYRYEYLYESGLDRIRTEFPSTLEKYDEATNSYQTIEPYNGLSRDILSLASEDKILSVLPGAYYNATKFGLEELLRGIERPDGTMSFLSTADLTKCLLAREKIFVTQFQPGYTLGWARRWEFGGCTTPAKCRAEREGILAMYMDAATVDALMKPGDLEDHGLCLTCTTTAHECIRAGRKRMWDELPTFFGLPPWDRLNTVASILSIFVC</sequence>
<comment type="caution">
    <text evidence="2">The sequence shown here is derived from an EMBL/GenBank/DDBJ whole genome shotgun (WGS) entry which is preliminary data.</text>
</comment>
<accession>A0AAW0BH03</accession>
<gene>
    <name evidence="2" type="ORF">R3P38DRAFT_3533334</name>
</gene>
<dbReference type="Proteomes" id="UP001362999">
    <property type="component" value="Unassembled WGS sequence"/>
</dbReference>
<dbReference type="InterPro" id="IPR000210">
    <property type="entry name" value="BTB/POZ_dom"/>
</dbReference>
<reference evidence="2 3" key="1">
    <citation type="journal article" date="2024" name="J Genomics">
        <title>Draft genome sequencing and assembly of Favolaschia claudopus CIRM-BRFM 2984 isolated from oak limbs.</title>
        <authorList>
            <person name="Navarro D."/>
            <person name="Drula E."/>
            <person name="Chaduli D."/>
            <person name="Cazenave R."/>
            <person name="Ahrendt S."/>
            <person name="Wang J."/>
            <person name="Lipzen A."/>
            <person name="Daum C."/>
            <person name="Barry K."/>
            <person name="Grigoriev I.V."/>
            <person name="Favel A."/>
            <person name="Rosso M.N."/>
            <person name="Martin F."/>
        </authorList>
    </citation>
    <scope>NUCLEOTIDE SEQUENCE [LARGE SCALE GENOMIC DNA]</scope>
    <source>
        <strain evidence="2 3">CIRM-BRFM 2984</strain>
    </source>
</reference>
<dbReference type="PROSITE" id="PS50097">
    <property type="entry name" value="BTB"/>
    <property type="match status" value="1"/>
</dbReference>
<name>A0AAW0BH03_9AGAR</name>
<proteinExistence type="predicted"/>
<dbReference type="AlphaFoldDB" id="A0AAW0BH03"/>
<protein>
    <submittedName>
        <fullName evidence="2">BTB domain-containing protein</fullName>
    </submittedName>
</protein>
<dbReference type="EMBL" id="JAWWNJ010000034">
    <property type="protein sequence ID" value="KAK7025080.1"/>
    <property type="molecule type" value="Genomic_DNA"/>
</dbReference>
<evidence type="ECO:0000259" key="1">
    <source>
        <dbReference type="PROSITE" id="PS50097"/>
    </source>
</evidence>